<dbReference type="PROSITE" id="PS50222">
    <property type="entry name" value="EF_HAND_2"/>
    <property type="match status" value="1"/>
</dbReference>
<name>A0AAD8CTC8_ACIOX</name>
<feature type="domain" description="EF-hand" evidence="1">
    <location>
        <begin position="45"/>
        <end position="80"/>
    </location>
</feature>
<dbReference type="GO" id="GO:0005509">
    <property type="term" value="F:calcium ion binding"/>
    <property type="evidence" value="ECO:0007669"/>
    <property type="project" value="InterPro"/>
</dbReference>
<gene>
    <name evidence="2" type="ORF">AOXY_G25215</name>
</gene>
<accession>A0AAD8CTC8</accession>
<evidence type="ECO:0000259" key="1">
    <source>
        <dbReference type="PROSITE" id="PS50222"/>
    </source>
</evidence>
<keyword evidence="3" id="KW-1185">Reference proteome</keyword>
<evidence type="ECO:0000313" key="3">
    <source>
        <dbReference type="Proteomes" id="UP001230051"/>
    </source>
</evidence>
<reference evidence="2" key="1">
    <citation type="submission" date="2022-02" db="EMBL/GenBank/DDBJ databases">
        <title>Atlantic sturgeon de novo genome assembly.</title>
        <authorList>
            <person name="Stock M."/>
            <person name="Klopp C."/>
            <person name="Guiguen Y."/>
            <person name="Cabau C."/>
            <person name="Parinello H."/>
            <person name="Santidrian Yebra-Pimentel E."/>
            <person name="Kuhl H."/>
            <person name="Dirks R.P."/>
            <person name="Guessner J."/>
            <person name="Wuertz S."/>
            <person name="Du K."/>
            <person name="Schartl M."/>
        </authorList>
    </citation>
    <scope>NUCLEOTIDE SEQUENCE</scope>
    <source>
        <strain evidence="2">STURGEONOMICS-FGT-2020</strain>
        <tissue evidence="2">Whole blood</tissue>
    </source>
</reference>
<dbReference type="AlphaFoldDB" id="A0AAD8CTC8"/>
<evidence type="ECO:0000313" key="2">
    <source>
        <dbReference type="EMBL" id="KAK1157514.1"/>
    </source>
</evidence>
<comment type="caution">
    <text evidence="2">The sequence shown here is derived from an EMBL/GenBank/DDBJ whole genome shotgun (WGS) entry which is preliminary data.</text>
</comment>
<dbReference type="EMBL" id="JAGXEW010000026">
    <property type="protein sequence ID" value="KAK1157514.1"/>
    <property type="molecule type" value="Genomic_DNA"/>
</dbReference>
<organism evidence="2 3">
    <name type="scientific">Acipenser oxyrinchus oxyrinchus</name>
    <dbReference type="NCBI Taxonomy" id="40147"/>
    <lineage>
        <taxon>Eukaryota</taxon>
        <taxon>Metazoa</taxon>
        <taxon>Chordata</taxon>
        <taxon>Craniata</taxon>
        <taxon>Vertebrata</taxon>
        <taxon>Euteleostomi</taxon>
        <taxon>Actinopterygii</taxon>
        <taxon>Chondrostei</taxon>
        <taxon>Acipenseriformes</taxon>
        <taxon>Acipenseridae</taxon>
        <taxon>Acipenser</taxon>
    </lineage>
</organism>
<sequence>MQQGSSPGIRLSTHLVRFELPMDLRRLEDMSAVQYLCAHCRCDEALGTLFKTAFSQQDRDRDGQLSMKETEHALLSLFILHPDHLSRLRELLRADRDLRTDLPLFTAISALTTRVLLKEPQSDAVKPESISGKEGLELADFFALDWKLENISVQDDLRALLMYLA</sequence>
<dbReference type="InterPro" id="IPR011992">
    <property type="entry name" value="EF-hand-dom_pair"/>
</dbReference>
<dbReference type="PANTHER" id="PTHR36696">
    <property type="entry name" value="AGAP012002-PA"/>
    <property type="match status" value="1"/>
</dbReference>
<dbReference type="InterPro" id="IPR002048">
    <property type="entry name" value="EF_hand_dom"/>
</dbReference>
<dbReference type="SUPFAM" id="SSF47473">
    <property type="entry name" value="EF-hand"/>
    <property type="match status" value="1"/>
</dbReference>
<dbReference type="Proteomes" id="UP001230051">
    <property type="component" value="Unassembled WGS sequence"/>
</dbReference>
<protein>
    <recommendedName>
        <fullName evidence="1">EF-hand domain-containing protein</fullName>
    </recommendedName>
</protein>
<dbReference type="PANTHER" id="PTHR36696:SF1">
    <property type="entry name" value="EF-HAND DOMAIN-CONTAINING PROTEIN"/>
    <property type="match status" value="1"/>
</dbReference>
<proteinExistence type="predicted"/>